<accession>A0A8R1YQI3</accession>
<sequence>MGNESDAVESDEFDRFRSAKGDGMTECPACQVEVSGGTRKRWTHVTQLHFRLLPDSDLTTDDILKMRLGTVATKTRRTCSVCSEFYANDRIRMATHIHSVSYLLSNLHRCINSGSLGRSLFVTSI</sequence>
<evidence type="ECO:0000313" key="1">
    <source>
        <dbReference type="EnsemblMetazoa" id="PPA35559.1"/>
    </source>
</evidence>
<evidence type="ECO:0000313" key="2">
    <source>
        <dbReference type="Proteomes" id="UP000005239"/>
    </source>
</evidence>
<accession>A0A2A6B992</accession>
<proteinExistence type="predicted"/>
<dbReference type="Proteomes" id="UP000005239">
    <property type="component" value="Unassembled WGS sequence"/>
</dbReference>
<name>A0A2A6B992_PRIPA</name>
<dbReference type="EnsemblMetazoa" id="PPA35559.1">
    <property type="protein sequence ID" value="PPA35559.1"/>
    <property type="gene ID" value="WBGene00273928"/>
</dbReference>
<organism evidence="1 2">
    <name type="scientific">Pristionchus pacificus</name>
    <name type="common">Parasitic nematode worm</name>
    <dbReference type="NCBI Taxonomy" id="54126"/>
    <lineage>
        <taxon>Eukaryota</taxon>
        <taxon>Metazoa</taxon>
        <taxon>Ecdysozoa</taxon>
        <taxon>Nematoda</taxon>
        <taxon>Chromadorea</taxon>
        <taxon>Rhabditida</taxon>
        <taxon>Rhabditina</taxon>
        <taxon>Diplogasteromorpha</taxon>
        <taxon>Diplogasteroidea</taxon>
        <taxon>Neodiplogasteridae</taxon>
        <taxon>Pristionchus</taxon>
    </lineage>
</organism>
<keyword evidence="2" id="KW-1185">Reference proteome</keyword>
<gene>
    <name evidence="1" type="primary">WBGene00273928</name>
</gene>
<reference evidence="2" key="1">
    <citation type="journal article" date="2008" name="Nat. Genet.">
        <title>The Pristionchus pacificus genome provides a unique perspective on nematode lifestyle and parasitism.</title>
        <authorList>
            <person name="Dieterich C."/>
            <person name="Clifton S.W."/>
            <person name="Schuster L.N."/>
            <person name="Chinwalla A."/>
            <person name="Delehaunty K."/>
            <person name="Dinkelacker I."/>
            <person name="Fulton L."/>
            <person name="Fulton R."/>
            <person name="Godfrey J."/>
            <person name="Minx P."/>
            <person name="Mitreva M."/>
            <person name="Roeseler W."/>
            <person name="Tian H."/>
            <person name="Witte H."/>
            <person name="Yang S.P."/>
            <person name="Wilson R.K."/>
            <person name="Sommer R.J."/>
        </authorList>
    </citation>
    <scope>NUCLEOTIDE SEQUENCE [LARGE SCALE GENOMIC DNA]</scope>
    <source>
        <strain evidence="2">PS312</strain>
    </source>
</reference>
<reference evidence="1" key="2">
    <citation type="submission" date="2022-06" db="UniProtKB">
        <authorList>
            <consortium name="EnsemblMetazoa"/>
        </authorList>
    </citation>
    <scope>IDENTIFICATION</scope>
    <source>
        <strain evidence="1">PS312</strain>
    </source>
</reference>
<protein>
    <submittedName>
        <fullName evidence="1">Uncharacterized protein</fullName>
    </submittedName>
</protein>
<dbReference type="AlphaFoldDB" id="A0A2A6B992"/>